<gene>
    <name evidence="2" type="ORF">PF66_05421</name>
</gene>
<comment type="caution">
    <text evidence="2">The sequence shown here is derived from an EMBL/GenBank/DDBJ whole genome shotgun (WGS) entry which is preliminary data.</text>
</comment>
<accession>A0A0N0VIN0</accession>
<dbReference type="Proteomes" id="UP000037931">
    <property type="component" value="Unassembled WGS sequence"/>
</dbReference>
<name>A0A0N0VIN0_9PSED</name>
<dbReference type="PATRIC" id="fig|50340.43.peg.3133"/>
<dbReference type="STRING" id="50340.PF66_05421"/>
<dbReference type="Gene3D" id="2.60.40.3940">
    <property type="match status" value="1"/>
</dbReference>
<reference evidence="2 3" key="1">
    <citation type="journal article" date="2015" name="PLoS ONE">
        <title>Rice-Infecting Pseudomonas Genomes Are Highly Accessorized and Harbor Multiple Putative Virulence Mechanisms to Cause Sheath Brown Rot.</title>
        <authorList>
            <person name="Quibod I.L."/>
            <person name="Grande G."/>
            <person name="Oreiro E.G."/>
            <person name="Borja F.N."/>
            <person name="Dossa G.S."/>
            <person name="Mauleon R."/>
            <person name="Cruz C.V."/>
            <person name="Oliva R."/>
        </authorList>
    </citation>
    <scope>NUCLEOTIDE SEQUENCE [LARGE SCALE GENOMIC DNA]</scope>
    <source>
        <strain evidence="2 3">IRRI 6609</strain>
    </source>
</reference>
<evidence type="ECO:0000313" key="3">
    <source>
        <dbReference type="Proteomes" id="UP000037931"/>
    </source>
</evidence>
<protein>
    <recommendedName>
        <fullName evidence="1">Putative tail fiber protein gp53-like C-terminal domain-containing protein</fullName>
    </recommendedName>
</protein>
<dbReference type="EMBL" id="JSYZ01000024">
    <property type="protein sequence ID" value="KPA88068.1"/>
    <property type="molecule type" value="Genomic_DNA"/>
</dbReference>
<keyword evidence="3" id="KW-1185">Reference proteome</keyword>
<evidence type="ECO:0000313" key="2">
    <source>
        <dbReference type="EMBL" id="KPA88068.1"/>
    </source>
</evidence>
<dbReference type="OrthoDB" id="9810174at2"/>
<dbReference type="RefSeq" id="WP_054064292.1">
    <property type="nucleotide sequence ID" value="NZ_JSYZ01000024.1"/>
</dbReference>
<evidence type="ECO:0000259" key="1">
    <source>
        <dbReference type="Pfam" id="PF21882"/>
    </source>
</evidence>
<dbReference type="InterPro" id="IPR054075">
    <property type="entry name" value="Gp53-like_C"/>
</dbReference>
<proteinExistence type="predicted"/>
<sequence length="150" mass="16317">MSRADTLAANDKAVQDFVLNGEISAAEMVAGEAQGSKWLSLRRLRLGFSVSMARNGYLIFPSWLGSLILQWGRVATPTGDIEYSVSFPIAFKAELFNLQVAYGYDQARPNDGIVAQIAATTLQGFMANRNDIGSIVSVPTAYINYFAIGR</sequence>
<organism evidence="2 3">
    <name type="scientific">Pseudomonas asplenii</name>
    <dbReference type="NCBI Taxonomy" id="53407"/>
    <lineage>
        <taxon>Bacteria</taxon>
        <taxon>Pseudomonadati</taxon>
        <taxon>Pseudomonadota</taxon>
        <taxon>Gammaproteobacteria</taxon>
        <taxon>Pseudomonadales</taxon>
        <taxon>Pseudomonadaceae</taxon>
        <taxon>Pseudomonas</taxon>
    </lineage>
</organism>
<dbReference type="Pfam" id="PF21882">
    <property type="entry name" value="Gp53-like_C"/>
    <property type="match status" value="1"/>
</dbReference>
<feature type="domain" description="Putative tail fiber protein gp53-like C-terminal" evidence="1">
    <location>
        <begin position="65"/>
        <end position="150"/>
    </location>
</feature>
<dbReference type="AlphaFoldDB" id="A0A0N0VIN0"/>